<dbReference type="FunFam" id="2.40.50.140:FF:000089">
    <property type="entry name" value="DNA replication licensing factor MCM7"/>
    <property type="match status" value="1"/>
</dbReference>
<dbReference type="InterPro" id="IPR027417">
    <property type="entry name" value="P-loop_NTPase"/>
</dbReference>
<organism evidence="10 11">
    <name type="scientific">Ignelater luminosus</name>
    <name type="common">Cucubano</name>
    <name type="synonym">Pyrophorus luminosus</name>
    <dbReference type="NCBI Taxonomy" id="2038154"/>
    <lineage>
        <taxon>Eukaryota</taxon>
        <taxon>Metazoa</taxon>
        <taxon>Ecdysozoa</taxon>
        <taxon>Arthropoda</taxon>
        <taxon>Hexapoda</taxon>
        <taxon>Insecta</taxon>
        <taxon>Pterygota</taxon>
        <taxon>Neoptera</taxon>
        <taxon>Endopterygota</taxon>
        <taxon>Coleoptera</taxon>
        <taxon>Polyphaga</taxon>
        <taxon>Elateriformia</taxon>
        <taxon>Elateroidea</taxon>
        <taxon>Elateridae</taxon>
        <taxon>Agrypninae</taxon>
        <taxon>Pyrophorini</taxon>
        <taxon>Ignelater</taxon>
    </lineage>
</organism>
<feature type="compositionally biased region" description="Polar residues" evidence="8">
    <location>
        <begin position="594"/>
        <end position="609"/>
    </location>
</feature>
<dbReference type="SUPFAM" id="SSF52540">
    <property type="entry name" value="P-loop containing nucleoside triphosphate hydrolases"/>
    <property type="match status" value="1"/>
</dbReference>
<feature type="compositionally biased region" description="Basic and acidic residues" evidence="8">
    <location>
        <begin position="616"/>
        <end position="631"/>
    </location>
</feature>
<dbReference type="SMART" id="SM00382">
    <property type="entry name" value="AAA"/>
    <property type="match status" value="1"/>
</dbReference>
<dbReference type="SMART" id="SM00350">
    <property type="entry name" value="MCM"/>
    <property type="match status" value="1"/>
</dbReference>
<dbReference type="GO" id="GO:0005634">
    <property type="term" value="C:nucleus"/>
    <property type="evidence" value="ECO:0007669"/>
    <property type="project" value="UniProtKB-SubCell"/>
</dbReference>
<dbReference type="InterPro" id="IPR012340">
    <property type="entry name" value="NA-bd_OB-fold"/>
</dbReference>
<dbReference type="GO" id="GO:0003697">
    <property type="term" value="F:single-stranded DNA binding"/>
    <property type="evidence" value="ECO:0007669"/>
    <property type="project" value="TreeGrafter"/>
</dbReference>
<dbReference type="Proteomes" id="UP000801492">
    <property type="component" value="Unassembled WGS sequence"/>
</dbReference>
<evidence type="ECO:0000313" key="11">
    <source>
        <dbReference type="Proteomes" id="UP000801492"/>
    </source>
</evidence>
<dbReference type="InterPro" id="IPR001208">
    <property type="entry name" value="MCM_dom"/>
</dbReference>
<dbReference type="Pfam" id="PF00493">
    <property type="entry name" value="MCM"/>
    <property type="match status" value="1"/>
</dbReference>
<evidence type="ECO:0000256" key="6">
    <source>
        <dbReference type="ARBA" id="ARBA00023125"/>
    </source>
</evidence>
<dbReference type="InterPro" id="IPR018525">
    <property type="entry name" value="MCM_CS"/>
</dbReference>
<dbReference type="PROSITE" id="PS00847">
    <property type="entry name" value="MCM_1"/>
    <property type="match status" value="1"/>
</dbReference>
<evidence type="ECO:0000256" key="4">
    <source>
        <dbReference type="ARBA" id="ARBA00022806"/>
    </source>
</evidence>
<dbReference type="PANTHER" id="PTHR11630">
    <property type="entry name" value="DNA REPLICATION LICENSING FACTOR MCM FAMILY MEMBER"/>
    <property type="match status" value="1"/>
</dbReference>
<dbReference type="PRINTS" id="PR01657">
    <property type="entry name" value="MCMFAMILY"/>
</dbReference>
<feature type="compositionally biased region" description="Basic residues" evidence="8">
    <location>
        <begin position="669"/>
        <end position="680"/>
    </location>
</feature>
<keyword evidence="5 7" id="KW-0067">ATP-binding</keyword>
<dbReference type="InterPro" id="IPR031327">
    <property type="entry name" value="MCM"/>
</dbReference>
<dbReference type="GO" id="GO:0042555">
    <property type="term" value="C:MCM complex"/>
    <property type="evidence" value="ECO:0007669"/>
    <property type="project" value="TreeGrafter"/>
</dbReference>
<dbReference type="Gene3D" id="3.40.50.300">
    <property type="entry name" value="P-loop containing nucleotide triphosphate hydrolases"/>
    <property type="match status" value="1"/>
</dbReference>
<comment type="similarity">
    <text evidence="7">Belongs to the MCM family.</text>
</comment>
<dbReference type="OrthoDB" id="271325at2759"/>
<evidence type="ECO:0000256" key="2">
    <source>
        <dbReference type="ARBA" id="ARBA00022705"/>
    </source>
</evidence>
<keyword evidence="4" id="KW-0378">Hydrolase</keyword>
<dbReference type="GO" id="GO:0000724">
    <property type="term" value="P:double-strand break repair via homologous recombination"/>
    <property type="evidence" value="ECO:0007669"/>
    <property type="project" value="TreeGrafter"/>
</dbReference>
<feature type="compositionally biased region" description="Polar residues" evidence="8">
    <location>
        <begin position="651"/>
        <end position="668"/>
    </location>
</feature>
<dbReference type="PROSITE" id="PS50051">
    <property type="entry name" value="MCM_2"/>
    <property type="match status" value="1"/>
</dbReference>
<protein>
    <recommendedName>
        <fullName evidence="1">DNA helicase</fullName>
        <ecNumber evidence="1">3.6.4.12</ecNumber>
    </recommendedName>
</protein>
<accession>A0A8K0DEV2</accession>
<gene>
    <name evidence="10" type="ORF">ILUMI_03319</name>
</gene>
<dbReference type="GO" id="GO:0017116">
    <property type="term" value="F:single-stranded DNA helicase activity"/>
    <property type="evidence" value="ECO:0007669"/>
    <property type="project" value="TreeGrafter"/>
</dbReference>
<comment type="caution">
    <text evidence="10">The sequence shown here is derived from an EMBL/GenBank/DDBJ whole genome shotgun (WGS) entry which is preliminary data.</text>
</comment>
<evidence type="ECO:0000256" key="3">
    <source>
        <dbReference type="ARBA" id="ARBA00022741"/>
    </source>
</evidence>
<evidence type="ECO:0000256" key="8">
    <source>
        <dbReference type="SAM" id="MobiDB-lite"/>
    </source>
</evidence>
<dbReference type="InterPro" id="IPR003593">
    <property type="entry name" value="AAA+_ATPase"/>
</dbReference>
<dbReference type="Pfam" id="PF17855">
    <property type="entry name" value="MCM_lid"/>
    <property type="match status" value="1"/>
</dbReference>
<evidence type="ECO:0000256" key="7">
    <source>
        <dbReference type="RuleBase" id="RU004070"/>
    </source>
</evidence>
<dbReference type="InterPro" id="IPR041562">
    <property type="entry name" value="MCM_lid"/>
</dbReference>
<keyword evidence="4" id="KW-0347">Helicase</keyword>
<feature type="region of interest" description="Disordered" evidence="8">
    <location>
        <begin position="594"/>
        <end position="693"/>
    </location>
</feature>
<feature type="domain" description="MCM C-terminal AAA(+) ATPase" evidence="9">
    <location>
        <begin position="177"/>
        <end position="383"/>
    </location>
</feature>
<reference evidence="10" key="1">
    <citation type="submission" date="2019-08" db="EMBL/GenBank/DDBJ databases">
        <title>The genome of the North American firefly Photinus pyralis.</title>
        <authorList>
            <consortium name="Photinus pyralis genome working group"/>
            <person name="Fallon T.R."/>
            <person name="Sander Lower S.E."/>
            <person name="Weng J.-K."/>
        </authorList>
    </citation>
    <scope>NUCLEOTIDE SEQUENCE</scope>
    <source>
        <strain evidence="10">TRF0915ILg1</strain>
        <tissue evidence="10">Whole body</tissue>
    </source>
</reference>
<evidence type="ECO:0000313" key="10">
    <source>
        <dbReference type="EMBL" id="KAF2902861.1"/>
    </source>
</evidence>
<dbReference type="InterPro" id="IPR033762">
    <property type="entry name" value="MCM_OB"/>
</dbReference>
<dbReference type="GO" id="GO:0016787">
    <property type="term" value="F:hydrolase activity"/>
    <property type="evidence" value="ECO:0007669"/>
    <property type="project" value="UniProtKB-KW"/>
</dbReference>
<keyword evidence="2" id="KW-0235">DNA replication</keyword>
<name>A0A8K0DEV2_IGNLU</name>
<evidence type="ECO:0000259" key="9">
    <source>
        <dbReference type="PROSITE" id="PS50051"/>
    </source>
</evidence>
<dbReference type="Gene3D" id="2.40.50.140">
    <property type="entry name" value="Nucleic acid-binding proteins"/>
    <property type="match status" value="1"/>
</dbReference>
<proteinExistence type="inferred from homology"/>
<dbReference type="SUPFAM" id="SSF50249">
    <property type="entry name" value="Nucleic acid-binding proteins"/>
    <property type="match status" value="1"/>
</dbReference>
<dbReference type="PANTHER" id="PTHR11630:SF48">
    <property type="entry name" value="DNA HELICASE MCM9"/>
    <property type="match status" value="1"/>
</dbReference>
<evidence type="ECO:0000256" key="1">
    <source>
        <dbReference type="ARBA" id="ARBA00012551"/>
    </source>
</evidence>
<dbReference type="EMBL" id="VTPC01001162">
    <property type="protein sequence ID" value="KAF2902861.1"/>
    <property type="molecule type" value="Genomic_DNA"/>
</dbReference>
<evidence type="ECO:0000256" key="5">
    <source>
        <dbReference type="ARBA" id="ARBA00022840"/>
    </source>
</evidence>
<dbReference type="Pfam" id="PF17207">
    <property type="entry name" value="MCM_OB"/>
    <property type="match status" value="1"/>
</dbReference>
<keyword evidence="6 7" id="KW-0238">DNA-binding</keyword>
<keyword evidence="11" id="KW-1185">Reference proteome</keyword>
<dbReference type="GO" id="GO:0005524">
    <property type="term" value="F:ATP binding"/>
    <property type="evidence" value="ECO:0007669"/>
    <property type="project" value="UniProtKB-KW"/>
</dbReference>
<dbReference type="FunFam" id="3.40.50.300:FF:000671">
    <property type="entry name" value="DNA helicase MCM9 isoform X1"/>
    <property type="match status" value="1"/>
</dbReference>
<dbReference type="GO" id="GO:0006260">
    <property type="term" value="P:DNA replication"/>
    <property type="evidence" value="ECO:0007669"/>
    <property type="project" value="InterPro"/>
</dbReference>
<dbReference type="AlphaFoldDB" id="A0A8K0DEV2"/>
<dbReference type="EC" id="3.6.4.12" evidence="1"/>
<sequence>MISLGTVVRVTASKMLEYQRPYMCTKCKYTEIVEAVYDQKYIIIAPKKCPNPEKCSGTNLVSISDLDVENCKDYQEIKIQEQPSKLGVGTMPNSMWVTLEDDLVDACKPGDDVTICGTVKRRWGPLLPGKRIEVELVLKANHIQVNNGQSLPSLITPEIRDQFVNFWEKYKTCPLEGRDLILRSFCPKLYGMYLVKLAMAVVLAGGSKCTQGNEIGIQIRSEPHILLVGDPGTGKSQLLRYAAKIIPRSVLTTGVGTTSAGLTCAAIMEDGQWQLEGGALVLADGGICCIDEFNSMKSHDRTSIHEAMEQQTISVAKASMVCKLRTRCSILAATNPKGGYLDRSQPLSLNLTLPSPLLSRFDIVLMLKDKYDKDWDNLVADYILSGKGADAIKIDDSLWNLETLQKYFTIIRSLNPVLTPQANKILSSYYQVQRRAISRNKARTTVRLLDSLVRLSQAHARLMFHTEVQVMDALFAVILIENSMHGECAVLLLETIDVQAPFNDSPMENYKELLKAILNKLGLHDILKSEILDLNSDCQYNFNNSVLGIAENMEVNSKTNINFHFININSQKDEGTSSKHQFLHNITQKNDETFSIDSTNTSQTMSKSVDFSAVQDKSKEEIKDTDKENVQKNKIRKLSIPDCKQDEKISKGNTSNKTDTNTHILNTNKSHKEKKRRKSLKSPEHSKQIKVSKKKSNLNDFQMLNMIRSVNDEFDPNILDFMNVDDETVTEVEVNNESVVYSSNSRHANTEIEANEKSDLFNEAEINLKPENSRAILKSPNSEKSCTTKISQNTKLKQLREKFSFKPRNVPNINIPVVNKIEMPLKDETINNVIEKNAEISQSSQSFFTSKEDYENLNFDF</sequence>
<keyword evidence="3 7" id="KW-0547">Nucleotide-binding</keyword>